<dbReference type="EMBL" id="JAUSWA010000025">
    <property type="protein sequence ID" value="MDQ0495638.1"/>
    <property type="molecule type" value="Genomic_DNA"/>
</dbReference>
<organism evidence="1 2">
    <name type="scientific">Paenibacillus brasilensis</name>
    <dbReference type="NCBI Taxonomy" id="128574"/>
    <lineage>
        <taxon>Bacteria</taxon>
        <taxon>Bacillati</taxon>
        <taxon>Bacillota</taxon>
        <taxon>Bacilli</taxon>
        <taxon>Bacillales</taxon>
        <taxon>Paenibacillaceae</taxon>
        <taxon>Paenibacillus</taxon>
    </lineage>
</organism>
<sequence>MTILPNGHVDDYKAWISGLLGTPVLVVNVREHGAVNVSDLIHAAKKD</sequence>
<comment type="caution">
    <text evidence="1">The sequence shown here is derived from an EMBL/GenBank/DDBJ whole genome shotgun (WGS) entry which is preliminary data.</text>
</comment>
<dbReference type="RefSeq" id="WP_244315723.1">
    <property type="nucleotide sequence ID" value="NZ_CP045298.1"/>
</dbReference>
<keyword evidence="2" id="KW-1185">Reference proteome</keyword>
<gene>
    <name evidence="1" type="ORF">QOZ95_003820</name>
</gene>
<proteinExistence type="predicted"/>
<reference evidence="1 2" key="1">
    <citation type="submission" date="2023-07" db="EMBL/GenBank/DDBJ databases">
        <title>Genomic Encyclopedia of Type Strains, Phase IV (KMG-IV): sequencing the most valuable type-strain genomes for metagenomic binning, comparative biology and taxonomic classification.</title>
        <authorList>
            <person name="Goeker M."/>
        </authorList>
    </citation>
    <scope>NUCLEOTIDE SEQUENCE [LARGE SCALE GENOMIC DNA]</scope>
    <source>
        <strain evidence="1 2">DSM 14914</strain>
    </source>
</reference>
<protein>
    <submittedName>
        <fullName evidence="1">Uncharacterized protein</fullName>
    </submittedName>
</protein>
<name>A0ABU0L3B1_9BACL</name>
<dbReference type="Proteomes" id="UP001242811">
    <property type="component" value="Unassembled WGS sequence"/>
</dbReference>
<accession>A0ABU0L3B1</accession>
<evidence type="ECO:0000313" key="2">
    <source>
        <dbReference type="Proteomes" id="UP001242811"/>
    </source>
</evidence>
<evidence type="ECO:0000313" key="1">
    <source>
        <dbReference type="EMBL" id="MDQ0495638.1"/>
    </source>
</evidence>